<dbReference type="InterPro" id="IPR038987">
    <property type="entry name" value="MoeA-like"/>
</dbReference>
<comment type="catalytic activity">
    <reaction evidence="6">
        <text>adenylyl-molybdopterin + molybdate = Mo-molybdopterin + AMP + H(+)</text>
        <dbReference type="Rhea" id="RHEA:35047"/>
        <dbReference type="ChEBI" id="CHEBI:15378"/>
        <dbReference type="ChEBI" id="CHEBI:36264"/>
        <dbReference type="ChEBI" id="CHEBI:62727"/>
        <dbReference type="ChEBI" id="CHEBI:71302"/>
        <dbReference type="ChEBI" id="CHEBI:456215"/>
        <dbReference type="EC" id="2.10.1.1"/>
    </reaction>
</comment>
<keyword evidence="10" id="KW-1185">Reference proteome</keyword>
<dbReference type="Gene3D" id="2.40.340.10">
    <property type="entry name" value="MoeA, C-terminal, domain IV"/>
    <property type="match status" value="1"/>
</dbReference>
<dbReference type="NCBIfam" id="NF045515">
    <property type="entry name" value="Glp_gephyrin"/>
    <property type="match status" value="1"/>
</dbReference>
<comment type="cofactor">
    <cofactor evidence="7">
        <name>Mg(2+)</name>
        <dbReference type="ChEBI" id="CHEBI:18420"/>
    </cofactor>
</comment>
<dbReference type="SUPFAM" id="SSF53218">
    <property type="entry name" value="Molybdenum cofactor biosynthesis proteins"/>
    <property type="match status" value="1"/>
</dbReference>
<dbReference type="InterPro" id="IPR036688">
    <property type="entry name" value="MoeA_C_domain_IV_sf"/>
</dbReference>
<evidence type="ECO:0000256" key="7">
    <source>
        <dbReference type="RuleBase" id="RU365090"/>
    </source>
</evidence>
<dbReference type="InterPro" id="IPR005110">
    <property type="entry name" value="MoeA_linker/N"/>
</dbReference>
<keyword evidence="5 7" id="KW-0501">Molybdenum cofactor biosynthesis</keyword>
<reference evidence="9 10" key="1">
    <citation type="submission" date="2023-09" db="EMBL/GenBank/DDBJ databases">
        <title>Demequina sp. a novel bacteria isolated from Capsicum annuum.</title>
        <authorList>
            <person name="Humaira Z."/>
            <person name="Lee J."/>
            <person name="Cho D."/>
        </authorList>
    </citation>
    <scope>NUCLEOTIDE SEQUENCE [LARGE SCALE GENOMIC DNA]</scope>
    <source>
        <strain evidence="9 10">OYTSA14</strain>
    </source>
</reference>
<dbReference type="Gene3D" id="3.40.980.10">
    <property type="entry name" value="MoaB/Mog-like domain"/>
    <property type="match status" value="1"/>
</dbReference>
<dbReference type="GO" id="GO:0061599">
    <property type="term" value="F:molybdopterin molybdotransferase activity"/>
    <property type="evidence" value="ECO:0007669"/>
    <property type="project" value="UniProtKB-UniRule"/>
</dbReference>
<comment type="pathway">
    <text evidence="2 7">Cofactor biosynthesis; molybdopterin biosynthesis.</text>
</comment>
<dbReference type="SMART" id="SM00852">
    <property type="entry name" value="MoCF_biosynth"/>
    <property type="match status" value="1"/>
</dbReference>
<evidence type="ECO:0000313" key="9">
    <source>
        <dbReference type="EMBL" id="WNM25448.1"/>
    </source>
</evidence>
<dbReference type="InterPro" id="IPR036135">
    <property type="entry name" value="MoeA_linker/N_sf"/>
</dbReference>
<dbReference type="InterPro" id="IPR005111">
    <property type="entry name" value="MoeA_C_domain_IV"/>
</dbReference>
<dbReference type="NCBIfam" id="TIGR00177">
    <property type="entry name" value="molyb_syn"/>
    <property type="match status" value="1"/>
</dbReference>
<evidence type="ECO:0000256" key="4">
    <source>
        <dbReference type="ARBA" id="ARBA00022505"/>
    </source>
</evidence>
<name>A0AA96F933_9MICO</name>
<feature type="domain" description="MoaB/Mog" evidence="8">
    <location>
        <begin position="172"/>
        <end position="306"/>
    </location>
</feature>
<dbReference type="CDD" id="cd00887">
    <property type="entry name" value="MoeA"/>
    <property type="match status" value="1"/>
</dbReference>
<keyword evidence="4 7" id="KW-0500">Molybdenum</keyword>
<dbReference type="Pfam" id="PF03454">
    <property type="entry name" value="MoeA_C"/>
    <property type="match status" value="1"/>
</dbReference>
<gene>
    <name evidence="9" type="ORF">RN606_04685</name>
</gene>
<dbReference type="SUPFAM" id="SSF63867">
    <property type="entry name" value="MoeA C-terminal domain-like"/>
    <property type="match status" value="1"/>
</dbReference>
<evidence type="ECO:0000256" key="2">
    <source>
        <dbReference type="ARBA" id="ARBA00005046"/>
    </source>
</evidence>
<dbReference type="EMBL" id="CP134879">
    <property type="protein sequence ID" value="WNM25448.1"/>
    <property type="molecule type" value="Genomic_DNA"/>
</dbReference>
<comment type="function">
    <text evidence="1 7">Catalyzes the insertion of molybdate into adenylated molybdopterin with the concomitant release of AMP.</text>
</comment>
<dbReference type="PANTHER" id="PTHR10192">
    <property type="entry name" value="MOLYBDOPTERIN BIOSYNTHESIS PROTEIN"/>
    <property type="match status" value="1"/>
</dbReference>
<proteinExistence type="inferred from homology"/>
<sequence>MRSVSEHLEHLLTLVSPTEVEAVALAEAVGRVLRGDVVAVADAPPWDNSAMDGYAVASADGSAGSWRVSQDIPAGHAPLPLEPGTVARIMTGAPMPQGADAVVPVERTDAGTDRVRIRDWPVAGAHVRPAGADMREGGVVLAAPRRLRAVDVAAAAAAGCAEVAVARRPRVAVLVTGDELVAPGEPLGPAAIYDSNSALLRAGVQEWGGAVTSVEVVRDGPQALLQALAGLDADLVLTAGGVSAGAYDVVKEALVPRGVQFAPVAMQPGKPQGWGRIDGVPIVCAPGNPVSVAVTFRLFVVPMLCAMLGVPAPTTRPLRVAQGWRTPDGRAQLMPVSIEGDTVRPATSGGSGSNLAGALAKADGFAYVAADVVQVELGATVDVMGLVP</sequence>
<dbReference type="PANTHER" id="PTHR10192:SF5">
    <property type="entry name" value="GEPHYRIN"/>
    <property type="match status" value="1"/>
</dbReference>
<dbReference type="Pfam" id="PF00994">
    <property type="entry name" value="MoCF_biosynth"/>
    <property type="match status" value="1"/>
</dbReference>
<evidence type="ECO:0000256" key="6">
    <source>
        <dbReference type="ARBA" id="ARBA00047317"/>
    </source>
</evidence>
<dbReference type="AlphaFoldDB" id="A0AA96F933"/>
<dbReference type="GO" id="GO:0005829">
    <property type="term" value="C:cytosol"/>
    <property type="evidence" value="ECO:0007669"/>
    <property type="project" value="TreeGrafter"/>
</dbReference>
<evidence type="ECO:0000256" key="3">
    <source>
        <dbReference type="ARBA" id="ARBA00010763"/>
    </source>
</evidence>
<dbReference type="Pfam" id="PF03453">
    <property type="entry name" value="MoeA_N"/>
    <property type="match status" value="1"/>
</dbReference>
<comment type="similarity">
    <text evidence="3 7">Belongs to the MoeA family.</text>
</comment>
<keyword evidence="7" id="KW-0479">Metal-binding</keyword>
<dbReference type="EC" id="2.10.1.1" evidence="7"/>
<keyword evidence="7" id="KW-0460">Magnesium</keyword>
<dbReference type="InterPro" id="IPR001453">
    <property type="entry name" value="MoaB/Mog_dom"/>
</dbReference>
<accession>A0AA96F933</accession>
<evidence type="ECO:0000259" key="8">
    <source>
        <dbReference type="SMART" id="SM00852"/>
    </source>
</evidence>
<dbReference type="Gene3D" id="2.170.190.11">
    <property type="entry name" value="Molybdopterin biosynthesis moea protein, domain 3"/>
    <property type="match status" value="1"/>
</dbReference>
<dbReference type="SUPFAM" id="SSF63882">
    <property type="entry name" value="MoeA N-terminal region -like"/>
    <property type="match status" value="1"/>
</dbReference>
<evidence type="ECO:0000256" key="5">
    <source>
        <dbReference type="ARBA" id="ARBA00023150"/>
    </source>
</evidence>
<dbReference type="GO" id="GO:0046872">
    <property type="term" value="F:metal ion binding"/>
    <property type="evidence" value="ECO:0007669"/>
    <property type="project" value="UniProtKB-UniRule"/>
</dbReference>
<evidence type="ECO:0000313" key="10">
    <source>
        <dbReference type="Proteomes" id="UP001304125"/>
    </source>
</evidence>
<organism evidence="9 10">
    <name type="scientific">Demequina capsici</name>
    <dbReference type="NCBI Taxonomy" id="3075620"/>
    <lineage>
        <taxon>Bacteria</taxon>
        <taxon>Bacillati</taxon>
        <taxon>Actinomycetota</taxon>
        <taxon>Actinomycetes</taxon>
        <taxon>Micrococcales</taxon>
        <taxon>Demequinaceae</taxon>
        <taxon>Demequina</taxon>
    </lineage>
</organism>
<dbReference type="Proteomes" id="UP001304125">
    <property type="component" value="Chromosome"/>
</dbReference>
<dbReference type="Gene3D" id="3.90.105.10">
    <property type="entry name" value="Molybdopterin biosynthesis moea protein, domain 2"/>
    <property type="match status" value="1"/>
</dbReference>
<dbReference type="RefSeq" id="WP_313500411.1">
    <property type="nucleotide sequence ID" value="NZ_CP134879.1"/>
</dbReference>
<evidence type="ECO:0000256" key="1">
    <source>
        <dbReference type="ARBA" id="ARBA00002901"/>
    </source>
</evidence>
<dbReference type="InterPro" id="IPR036425">
    <property type="entry name" value="MoaB/Mog-like_dom_sf"/>
</dbReference>
<keyword evidence="7" id="KW-0808">Transferase</keyword>
<protein>
    <recommendedName>
        <fullName evidence="7">Molybdopterin molybdenumtransferase</fullName>
        <ecNumber evidence="7">2.10.1.1</ecNumber>
    </recommendedName>
</protein>
<dbReference type="GO" id="GO:0006777">
    <property type="term" value="P:Mo-molybdopterin cofactor biosynthetic process"/>
    <property type="evidence" value="ECO:0007669"/>
    <property type="project" value="UniProtKB-UniRule"/>
</dbReference>